<accession>A0A3P9N844</accession>
<evidence type="ECO:0000313" key="9">
    <source>
        <dbReference type="Proteomes" id="UP000242638"/>
    </source>
</evidence>
<keyword evidence="5" id="KW-0812">Transmembrane</keyword>
<dbReference type="InterPro" id="IPR007110">
    <property type="entry name" value="Ig-like_dom"/>
</dbReference>
<proteinExistence type="predicted"/>
<keyword evidence="6" id="KW-0732">Signal</keyword>
<dbReference type="Bgee" id="ENSPREG00000003972">
    <property type="expression patterns" value="Expressed in caudal fin"/>
</dbReference>
<reference evidence="9" key="1">
    <citation type="submission" date="2013-11" db="EMBL/GenBank/DDBJ databases">
        <title>The genomic landscape of the Guanapo guppy.</title>
        <authorList>
            <person name="Kuenstner A."/>
            <person name="Dreyer C."/>
        </authorList>
    </citation>
    <scope>NUCLEOTIDE SEQUENCE</scope>
    <source>
        <strain evidence="9">Guanapo</strain>
    </source>
</reference>
<keyword evidence="2 5" id="KW-0472">Membrane</keyword>
<keyword evidence="3" id="KW-1015">Disulfide bond</keyword>
<dbReference type="Ensembl" id="ENSPRET00000005778.1">
    <property type="protein sequence ID" value="ENSPREP00000005698.1"/>
    <property type="gene ID" value="ENSPREG00000003972.1"/>
</dbReference>
<reference evidence="8" key="2">
    <citation type="submission" date="2025-08" db="UniProtKB">
        <authorList>
            <consortium name="Ensembl"/>
        </authorList>
    </citation>
    <scope>IDENTIFICATION</scope>
    <source>
        <strain evidence="8">Guanapo</strain>
    </source>
</reference>
<evidence type="ECO:0000313" key="8">
    <source>
        <dbReference type="Ensembl" id="ENSPREP00000005698.1"/>
    </source>
</evidence>
<keyword evidence="9" id="KW-1185">Reference proteome</keyword>
<evidence type="ECO:0000256" key="4">
    <source>
        <dbReference type="SAM" id="MobiDB-lite"/>
    </source>
</evidence>
<evidence type="ECO:0000259" key="7">
    <source>
        <dbReference type="PROSITE" id="PS50835"/>
    </source>
</evidence>
<dbReference type="SMART" id="SM00409">
    <property type="entry name" value="IG"/>
    <property type="match status" value="3"/>
</dbReference>
<feature type="region of interest" description="Disordered" evidence="4">
    <location>
        <begin position="439"/>
        <end position="468"/>
    </location>
</feature>
<feature type="signal peptide" evidence="6">
    <location>
        <begin position="1"/>
        <end position="22"/>
    </location>
</feature>
<feature type="transmembrane region" description="Helical" evidence="5">
    <location>
        <begin position="405"/>
        <end position="428"/>
    </location>
</feature>
<dbReference type="Pfam" id="PF13895">
    <property type="entry name" value="Ig_2"/>
    <property type="match status" value="1"/>
</dbReference>
<protein>
    <submittedName>
        <fullName evidence="8">Si:dkey-238d18.5</fullName>
    </submittedName>
</protein>
<dbReference type="PANTHER" id="PTHR46484">
    <property type="entry name" value="SI:CH211-171H4.5-RELATED"/>
    <property type="match status" value="1"/>
</dbReference>
<dbReference type="PANTHER" id="PTHR46484:SF1">
    <property type="entry name" value="SCHWANN CELL MYELIN PROTEIN-RELATED"/>
    <property type="match status" value="1"/>
</dbReference>
<feature type="domain" description="Ig-like" evidence="7">
    <location>
        <begin position="234"/>
        <end position="307"/>
    </location>
</feature>
<dbReference type="GO" id="GO:0016020">
    <property type="term" value="C:membrane"/>
    <property type="evidence" value="ECO:0007669"/>
    <property type="project" value="UniProtKB-SubCell"/>
</dbReference>
<dbReference type="SUPFAM" id="SSF48726">
    <property type="entry name" value="Immunoglobulin"/>
    <property type="match status" value="3"/>
</dbReference>
<dbReference type="PROSITE" id="PS50835">
    <property type="entry name" value="IG_LIKE"/>
    <property type="match status" value="2"/>
</dbReference>
<organism evidence="8 9">
    <name type="scientific">Poecilia reticulata</name>
    <name type="common">Guppy</name>
    <name type="synonym">Acanthophacelus reticulatus</name>
    <dbReference type="NCBI Taxonomy" id="8081"/>
    <lineage>
        <taxon>Eukaryota</taxon>
        <taxon>Metazoa</taxon>
        <taxon>Chordata</taxon>
        <taxon>Craniata</taxon>
        <taxon>Vertebrata</taxon>
        <taxon>Euteleostomi</taxon>
        <taxon>Actinopterygii</taxon>
        <taxon>Neopterygii</taxon>
        <taxon>Teleostei</taxon>
        <taxon>Neoteleostei</taxon>
        <taxon>Acanthomorphata</taxon>
        <taxon>Ovalentaria</taxon>
        <taxon>Atherinomorphae</taxon>
        <taxon>Cyprinodontiformes</taxon>
        <taxon>Poeciliidae</taxon>
        <taxon>Poeciliinae</taxon>
        <taxon>Poecilia</taxon>
    </lineage>
</organism>
<feature type="domain" description="Ig-like" evidence="7">
    <location>
        <begin position="137"/>
        <end position="225"/>
    </location>
</feature>
<dbReference type="InterPro" id="IPR036179">
    <property type="entry name" value="Ig-like_dom_sf"/>
</dbReference>
<dbReference type="Gene3D" id="2.60.40.10">
    <property type="entry name" value="Immunoglobulins"/>
    <property type="match status" value="4"/>
</dbReference>
<comment type="subcellular location">
    <subcellularLocation>
        <location evidence="1">Membrane</location>
        <topology evidence="1">Single-pass membrane protein</topology>
    </subcellularLocation>
</comment>
<dbReference type="InterPro" id="IPR013783">
    <property type="entry name" value="Ig-like_fold"/>
</dbReference>
<name>A0A3P9N844_POERE</name>
<dbReference type="GeneTree" id="ENSGT01150000286924"/>
<evidence type="ECO:0000256" key="3">
    <source>
        <dbReference type="ARBA" id="ARBA00023157"/>
    </source>
</evidence>
<reference evidence="8" key="3">
    <citation type="submission" date="2025-09" db="UniProtKB">
        <authorList>
            <consortium name="Ensembl"/>
        </authorList>
    </citation>
    <scope>IDENTIFICATION</scope>
    <source>
        <strain evidence="8">Guanapo</strain>
    </source>
</reference>
<evidence type="ECO:0000256" key="5">
    <source>
        <dbReference type="SAM" id="Phobius"/>
    </source>
</evidence>
<sequence length="520" mass="58128">MGPSKWLIFFACIYLKGSESEASSWTSTSPASVKGLIGSCVVIPCSFNYPDEGSKYEFIGIWKNPNGVIFHSSSGQTLQEYRNRVELVGELKGKNCSLKIDPLQNSDVGPFDFRIEIKSYNSYSYKNYIAISVISEPNPLQFSVEVDLKEGQNVSAFCSVSHSCPASPPNFKWNHLGEEIHQSQQLGNAEWNTTSILSFRPTHIDHNKPLQCTVTYKGGKSQEISKILHVKYAPLNVNVEYKVDVKEGETVALTCSSEAQPPVSRYEWHNETGAKISQGNLYIVSNVSRTIGAMYCTAINDEGKNVSRPVQLNVLYAPEMKTESSCSIERDWVKCECIVDSNPASTVTFKQSDKILPGTTRDKNGFYTIKILLKDIESSKFVQCLASNIQGKASHTLSVPHDETILYIFIATGAAGFLLLVILLVGVYKKCTGKPRDTSGLNMSAMMTERPQEPPEEASKRKKTCDDPHSSNIYMNEDMYGNGVCIHLHFYKFLSKCNNFMLYLFFRLSGMIKYMPMSNK</sequence>
<dbReference type="Proteomes" id="UP000242638">
    <property type="component" value="Unassembled WGS sequence"/>
</dbReference>
<dbReference type="STRING" id="8081.ENSPREP00000005698"/>
<keyword evidence="5" id="KW-1133">Transmembrane helix</keyword>
<dbReference type="AlphaFoldDB" id="A0A3P9N844"/>
<feature type="compositionally biased region" description="Basic and acidic residues" evidence="4">
    <location>
        <begin position="450"/>
        <end position="468"/>
    </location>
</feature>
<dbReference type="InterPro" id="IPR003599">
    <property type="entry name" value="Ig_sub"/>
</dbReference>
<evidence type="ECO:0000256" key="2">
    <source>
        <dbReference type="ARBA" id="ARBA00023136"/>
    </source>
</evidence>
<dbReference type="InterPro" id="IPR013162">
    <property type="entry name" value="CD80_C2-set"/>
</dbReference>
<evidence type="ECO:0000256" key="6">
    <source>
        <dbReference type="SAM" id="SignalP"/>
    </source>
</evidence>
<evidence type="ECO:0000256" key="1">
    <source>
        <dbReference type="ARBA" id="ARBA00004167"/>
    </source>
</evidence>
<feature type="chain" id="PRO_5018044525" evidence="6">
    <location>
        <begin position="23"/>
        <end position="520"/>
    </location>
</feature>
<dbReference type="Pfam" id="PF08205">
    <property type="entry name" value="C2-set_2"/>
    <property type="match status" value="1"/>
</dbReference>